<feature type="domain" description="Cationic amino acid transporter C-terminal" evidence="6">
    <location>
        <begin position="495"/>
        <end position="544"/>
    </location>
</feature>
<keyword evidence="9" id="KW-1185">Reference proteome</keyword>
<feature type="transmembrane region" description="Helical" evidence="5">
    <location>
        <begin position="347"/>
        <end position="369"/>
    </location>
</feature>
<dbReference type="GO" id="GO:0015189">
    <property type="term" value="F:L-lysine transmembrane transporter activity"/>
    <property type="evidence" value="ECO:0007669"/>
    <property type="project" value="TreeGrafter"/>
</dbReference>
<feature type="transmembrane region" description="Helical" evidence="5">
    <location>
        <begin position="522"/>
        <end position="540"/>
    </location>
</feature>
<feature type="transmembrane region" description="Helical" evidence="5">
    <location>
        <begin position="249"/>
        <end position="279"/>
    </location>
</feature>
<evidence type="ECO:0000256" key="4">
    <source>
        <dbReference type="ARBA" id="ARBA00023136"/>
    </source>
</evidence>
<gene>
    <name evidence="7" type="ORF">GPM918_LOCUS4356</name>
    <name evidence="8" type="ORF">SRO942_LOCUS4357</name>
</gene>
<evidence type="ECO:0000259" key="6">
    <source>
        <dbReference type="Pfam" id="PF13906"/>
    </source>
</evidence>
<dbReference type="EMBL" id="CAJNOQ010000581">
    <property type="protein sequence ID" value="CAF0817267.1"/>
    <property type="molecule type" value="Genomic_DNA"/>
</dbReference>
<evidence type="ECO:0000313" key="7">
    <source>
        <dbReference type="EMBL" id="CAF0817267.1"/>
    </source>
</evidence>
<dbReference type="EMBL" id="CAJOBC010000581">
    <property type="protein sequence ID" value="CAF3603477.1"/>
    <property type="molecule type" value="Genomic_DNA"/>
</dbReference>
<sequence length="551" mass="59997">MSNSLIQNILQSFTRRKRVSAASSLESKLRRCLTIFDLVTLGIGSTLGAGIYILAGDVAKFSSGGGVILSFLFAGIASMLAGLSYAETGWNLILEYVVGAASTARAWSSSVDAVMGFRMSSMFQEYFPVHMPPFAPYLDITAFTLTIIATIILATGVKESSKMNNICTAINLICVAIIIIIGSSKVNFKNWKLTREQVRTNATFNAGNGGFIPYGISGVLSGAATCFYAFVGFDLVATTGEETQDPRKAIPLSICLVLLVCCGVYCGIAAVLTLMVPYYSIRVEGSLPDAFNRVGLPSVTWIITFGAVTGLTASLIGSLFPLPRVCYAMALDGLLFSIFGEVNENRIPIYGTICGGLLSAIMALIFDMITLVEMMSIGTLIAYTLVSIAVVILRYEKLETINELDLKANDDQKQRNDKISASPSTNIDQLSITSIVGIIVLLIIILCMISIHLFENHDSISSSSVILFCIVTLVLILVTYFGLAKRQQYLDSTLFHVPYVPWFPVLSILFNIYLMLKLKPATWMRFLIWMIAGFSIYFGYGMKRAGKIMAN</sequence>
<evidence type="ECO:0000256" key="1">
    <source>
        <dbReference type="ARBA" id="ARBA00004141"/>
    </source>
</evidence>
<feature type="transmembrane region" description="Helical" evidence="5">
    <location>
        <begin position="33"/>
        <end position="55"/>
    </location>
</feature>
<keyword evidence="3 5" id="KW-1133">Transmembrane helix</keyword>
<dbReference type="OrthoDB" id="3900342at2759"/>
<feature type="transmembrane region" description="Helical" evidence="5">
    <location>
        <begin position="166"/>
        <end position="184"/>
    </location>
</feature>
<feature type="transmembrane region" description="Helical" evidence="5">
    <location>
        <begin position="430"/>
        <end position="454"/>
    </location>
</feature>
<feature type="transmembrane region" description="Helical" evidence="5">
    <location>
        <begin position="460"/>
        <end position="483"/>
    </location>
</feature>
<dbReference type="GO" id="GO:0000064">
    <property type="term" value="F:L-ornithine transmembrane transporter activity"/>
    <property type="evidence" value="ECO:0007669"/>
    <property type="project" value="TreeGrafter"/>
</dbReference>
<keyword evidence="2 5" id="KW-0812">Transmembrane</keyword>
<feature type="transmembrane region" description="Helical" evidence="5">
    <location>
        <begin position="134"/>
        <end position="154"/>
    </location>
</feature>
<evidence type="ECO:0000313" key="9">
    <source>
        <dbReference type="Proteomes" id="UP000663829"/>
    </source>
</evidence>
<evidence type="ECO:0000256" key="5">
    <source>
        <dbReference type="SAM" id="Phobius"/>
    </source>
</evidence>
<dbReference type="Proteomes" id="UP000681722">
    <property type="component" value="Unassembled WGS sequence"/>
</dbReference>
<reference evidence="7" key="1">
    <citation type="submission" date="2021-02" db="EMBL/GenBank/DDBJ databases">
        <authorList>
            <person name="Nowell W R."/>
        </authorList>
    </citation>
    <scope>NUCLEOTIDE SEQUENCE</scope>
</reference>
<keyword evidence="4 5" id="KW-0472">Membrane</keyword>
<accession>A0A813TTV8</accession>
<dbReference type="PANTHER" id="PTHR43243:SF105">
    <property type="entry name" value="CATIONIC AMINO ACID TRANSPORTER C-TERMINAL DOMAIN-CONTAINING PROTEIN"/>
    <property type="match status" value="1"/>
</dbReference>
<dbReference type="InterPro" id="IPR029485">
    <property type="entry name" value="CAT_C"/>
</dbReference>
<proteinExistence type="predicted"/>
<evidence type="ECO:0000256" key="3">
    <source>
        <dbReference type="ARBA" id="ARBA00022989"/>
    </source>
</evidence>
<dbReference type="GO" id="GO:0005886">
    <property type="term" value="C:plasma membrane"/>
    <property type="evidence" value="ECO:0007669"/>
    <property type="project" value="TreeGrafter"/>
</dbReference>
<dbReference type="Gene3D" id="1.20.1740.10">
    <property type="entry name" value="Amino acid/polyamine transporter I"/>
    <property type="match status" value="1"/>
</dbReference>
<protein>
    <recommendedName>
        <fullName evidence="6">Cationic amino acid transporter C-terminal domain-containing protein</fullName>
    </recommendedName>
</protein>
<dbReference type="InterPro" id="IPR002293">
    <property type="entry name" value="AA/rel_permease1"/>
</dbReference>
<feature type="transmembrane region" description="Helical" evidence="5">
    <location>
        <begin position="67"/>
        <end position="86"/>
    </location>
</feature>
<feature type="transmembrane region" description="Helical" evidence="5">
    <location>
        <begin position="211"/>
        <end position="237"/>
    </location>
</feature>
<organism evidence="7 9">
    <name type="scientific">Didymodactylos carnosus</name>
    <dbReference type="NCBI Taxonomy" id="1234261"/>
    <lineage>
        <taxon>Eukaryota</taxon>
        <taxon>Metazoa</taxon>
        <taxon>Spiralia</taxon>
        <taxon>Gnathifera</taxon>
        <taxon>Rotifera</taxon>
        <taxon>Eurotatoria</taxon>
        <taxon>Bdelloidea</taxon>
        <taxon>Philodinida</taxon>
        <taxon>Philodinidae</taxon>
        <taxon>Didymodactylos</taxon>
    </lineage>
</organism>
<evidence type="ECO:0000313" key="8">
    <source>
        <dbReference type="EMBL" id="CAF3603477.1"/>
    </source>
</evidence>
<dbReference type="Pfam" id="PF13906">
    <property type="entry name" value="AA_permease_C"/>
    <property type="match status" value="1"/>
</dbReference>
<comment type="caution">
    <text evidence="7">The sequence shown here is derived from an EMBL/GenBank/DDBJ whole genome shotgun (WGS) entry which is preliminary data.</text>
</comment>
<feature type="transmembrane region" description="Helical" evidence="5">
    <location>
        <begin position="299"/>
        <end position="320"/>
    </location>
</feature>
<dbReference type="PANTHER" id="PTHR43243">
    <property type="entry name" value="INNER MEMBRANE TRANSPORTER YGJI-RELATED"/>
    <property type="match status" value="1"/>
</dbReference>
<dbReference type="Proteomes" id="UP000663829">
    <property type="component" value="Unassembled WGS sequence"/>
</dbReference>
<dbReference type="Pfam" id="PF13520">
    <property type="entry name" value="AA_permease_2"/>
    <property type="match status" value="1"/>
</dbReference>
<feature type="transmembrane region" description="Helical" evidence="5">
    <location>
        <begin position="375"/>
        <end position="393"/>
    </location>
</feature>
<dbReference type="AlphaFoldDB" id="A0A813TTV8"/>
<dbReference type="GO" id="GO:0061459">
    <property type="term" value="F:L-arginine transmembrane transporter activity"/>
    <property type="evidence" value="ECO:0007669"/>
    <property type="project" value="TreeGrafter"/>
</dbReference>
<name>A0A813TTV8_9BILA</name>
<dbReference type="GO" id="GO:0097638">
    <property type="term" value="P:L-arginine import across plasma membrane"/>
    <property type="evidence" value="ECO:0007669"/>
    <property type="project" value="TreeGrafter"/>
</dbReference>
<feature type="transmembrane region" description="Helical" evidence="5">
    <location>
        <begin position="495"/>
        <end position="516"/>
    </location>
</feature>
<evidence type="ECO:0000256" key="2">
    <source>
        <dbReference type="ARBA" id="ARBA00022692"/>
    </source>
</evidence>
<dbReference type="PIRSF" id="PIRSF006060">
    <property type="entry name" value="AA_transporter"/>
    <property type="match status" value="1"/>
</dbReference>
<comment type="subcellular location">
    <subcellularLocation>
        <location evidence="1">Membrane</location>
        <topology evidence="1">Multi-pass membrane protein</topology>
    </subcellularLocation>
</comment>